<gene>
    <name evidence="1" type="ORF">DHETER_LOCUS6963</name>
</gene>
<sequence length="78" mass="9681">RHFREDIMVITYLPASESYTELYRIYQSSLDETSDFNISRSSFNMRFNAQFWTESEQDQNVQQWNDHITWAHQEREYY</sequence>
<accession>A0ACA9MJF7</accession>
<dbReference type="EMBL" id="CAJVPU010009333">
    <property type="protein sequence ID" value="CAG8593689.1"/>
    <property type="molecule type" value="Genomic_DNA"/>
</dbReference>
<feature type="non-terminal residue" evidence="1">
    <location>
        <position position="1"/>
    </location>
</feature>
<proteinExistence type="predicted"/>
<comment type="caution">
    <text evidence="1">The sequence shown here is derived from an EMBL/GenBank/DDBJ whole genome shotgun (WGS) entry which is preliminary data.</text>
</comment>
<keyword evidence="2" id="KW-1185">Reference proteome</keyword>
<reference evidence="1" key="1">
    <citation type="submission" date="2021-06" db="EMBL/GenBank/DDBJ databases">
        <authorList>
            <person name="Kallberg Y."/>
            <person name="Tangrot J."/>
            <person name="Rosling A."/>
        </authorList>
    </citation>
    <scope>NUCLEOTIDE SEQUENCE</scope>
    <source>
        <strain evidence="1">IL203A</strain>
    </source>
</reference>
<evidence type="ECO:0000313" key="2">
    <source>
        <dbReference type="Proteomes" id="UP000789702"/>
    </source>
</evidence>
<name>A0ACA9MJF7_9GLOM</name>
<dbReference type="Proteomes" id="UP000789702">
    <property type="component" value="Unassembled WGS sequence"/>
</dbReference>
<organism evidence="1 2">
    <name type="scientific">Dentiscutata heterogama</name>
    <dbReference type="NCBI Taxonomy" id="1316150"/>
    <lineage>
        <taxon>Eukaryota</taxon>
        <taxon>Fungi</taxon>
        <taxon>Fungi incertae sedis</taxon>
        <taxon>Mucoromycota</taxon>
        <taxon>Glomeromycotina</taxon>
        <taxon>Glomeromycetes</taxon>
        <taxon>Diversisporales</taxon>
        <taxon>Gigasporaceae</taxon>
        <taxon>Dentiscutata</taxon>
    </lineage>
</organism>
<protein>
    <submittedName>
        <fullName evidence="1">10631_t:CDS:1</fullName>
    </submittedName>
</protein>
<evidence type="ECO:0000313" key="1">
    <source>
        <dbReference type="EMBL" id="CAG8593689.1"/>
    </source>
</evidence>
<feature type="non-terminal residue" evidence="1">
    <location>
        <position position="78"/>
    </location>
</feature>